<organism evidence="2">
    <name type="scientific">Iconisemion striatum</name>
    <dbReference type="NCBI Taxonomy" id="60296"/>
    <lineage>
        <taxon>Eukaryota</taxon>
        <taxon>Metazoa</taxon>
        <taxon>Chordata</taxon>
        <taxon>Craniata</taxon>
        <taxon>Vertebrata</taxon>
        <taxon>Euteleostomi</taxon>
        <taxon>Actinopterygii</taxon>
        <taxon>Neopterygii</taxon>
        <taxon>Teleostei</taxon>
        <taxon>Neoteleostei</taxon>
        <taxon>Acanthomorphata</taxon>
        <taxon>Ovalentaria</taxon>
        <taxon>Atherinomorphae</taxon>
        <taxon>Cyprinodontiformes</taxon>
        <taxon>Nothobranchiidae</taxon>
        <taxon>Iconisemion</taxon>
    </lineage>
</organism>
<feature type="region of interest" description="Disordered" evidence="1">
    <location>
        <begin position="1"/>
        <end position="55"/>
    </location>
</feature>
<feature type="non-terminal residue" evidence="2">
    <location>
        <position position="75"/>
    </location>
</feature>
<reference evidence="2" key="2">
    <citation type="submission" date="2016-06" db="EMBL/GenBank/DDBJ databases">
        <title>The genome of a short-lived fish provides insights into sex chromosome evolution and the genetic control of aging.</title>
        <authorList>
            <person name="Reichwald K."/>
            <person name="Felder M."/>
            <person name="Petzold A."/>
            <person name="Koch P."/>
            <person name="Groth M."/>
            <person name="Platzer M."/>
        </authorList>
    </citation>
    <scope>NUCLEOTIDE SEQUENCE</scope>
    <source>
        <tissue evidence="2">Brain</tissue>
    </source>
</reference>
<feature type="compositionally biased region" description="Low complexity" evidence="1">
    <location>
        <begin position="14"/>
        <end position="25"/>
    </location>
</feature>
<dbReference type="AlphaFoldDB" id="A0A1A7XHC5"/>
<accession>A0A1A7XHC5</accession>
<name>A0A1A7XHC5_9TELE</name>
<reference evidence="2" key="1">
    <citation type="submission" date="2016-05" db="EMBL/GenBank/DDBJ databases">
        <authorList>
            <person name="Lavstsen T."/>
            <person name="Jespersen J.S."/>
        </authorList>
    </citation>
    <scope>NUCLEOTIDE SEQUENCE</scope>
    <source>
        <tissue evidence="2">Brain</tissue>
    </source>
</reference>
<protein>
    <submittedName>
        <fullName evidence="2">Retinitis pigmentosa 1-like 1</fullName>
    </submittedName>
</protein>
<proteinExistence type="predicted"/>
<feature type="non-terminal residue" evidence="2">
    <location>
        <position position="1"/>
    </location>
</feature>
<evidence type="ECO:0000313" key="2">
    <source>
        <dbReference type="EMBL" id="SBP17408.1"/>
    </source>
</evidence>
<sequence length="75" mass="8109">LIDFIRKSSEEKLPGLGSKSPGLGPRIPGNGARTAPHGVRYSPHGAQSRASECDEKLESRKNINFGLETKKSVIH</sequence>
<dbReference type="EMBL" id="HADW01016008">
    <property type="protein sequence ID" value="SBP17408.1"/>
    <property type="molecule type" value="Transcribed_RNA"/>
</dbReference>
<feature type="compositionally biased region" description="Basic and acidic residues" evidence="1">
    <location>
        <begin position="1"/>
        <end position="13"/>
    </location>
</feature>
<gene>
    <name evidence="2" type="primary">RP1L1</name>
</gene>
<evidence type="ECO:0000256" key="1">
    <source>
        <dbReference type="SAM" id="MobiDB-lite"/>
    </source>
</evidence>